<evidence type="ECO:0000256" key="9">
    <source>
        <dbReference type="HAMAP-Rule" id="MF_01148"/>
    </source>
</evidence>
<feature type="transmembrane region" description="Helical" evidence="9">
    <location>
        <begin position="508"/>
        <end position="528"/>
    </location>
</feature>
<dbReference type="Pfam" id="PF20154">
    <property type="entry name" value="LNT_N"/>
    <property type="match status" value="1"/>
</dbReference>
<protein>
    <recommendedName>
        <fullName evidence="9">Apolipoprotein N-acyltransferase</fullName>
        <shortName evidence="9">ALP N-acyltransferase</shortName>
        <ecNumber evidence="9">2.3.1.269</ecNumber>
    </recommendedName>
</protein>
<feature type="domain" description="CN hydrolase" evidence="10">
    <location>
        <begin position="243"/>
        <end position="497"/>
    </location>
</feature>
<dbReference type="InterPro" id="IPR003010">
    <property type="entry name" value="C-N_Hydrolase"/>
</dbReference>
<comment type="caution">
    <text evidence="11">The sequence shown here is derived from an EMBL/GenBank/DDBJ whole genome shotgun (WGS) entry which is preliminary data.</text>
</comment>
<dbReference type="Gene3D" id="3.60.110.10">
    <property type="entry name" value="Carbon-nitrogen hydrolase"/>
    <property type="match status" value="1"/>
</dbReference>
<keyword evidence="8 9" id="KW-0012">Acyltransferase</keyword>
<dbReference type="AlphaFoldDB" id="A0A9X1T6E4"/>
<comment type="similarity">
    <text evidence="2 9">Belongs to the CN hydrolase family. Apolipoprotein N-acyltransferase subfamily.</text>
</comment>
<dbReference type="PANTHER" id="PTHR38686:SF1">
    <property type="entry name" value="APOLIPOPROTEIN N-ACYLTRANSFERASE"/>
    <property type="match status" value="1"/>
</dbReference>
<dbReference type="EMBL" id="JAJOZR010000003">
    <property type="protein sequence ID" value="MCD7108658.1"/>
    <property type="molecule type" value="Genomic_DNA"/>
</dbReference>
<dbReference type="EC" id="2.3.1.269" evidence="9"/>
<dbReference type="GO" id="GO:0005886">
    <property type="term" value="C:plasma membrane"/>
    <property type="evidence" value="ECO:0007669"/>
    <property type="project" value="UniProtKB-SubCell"/>
</dbReference>
<keyword evidence="3 9" id="KW-1003">Cell membrane</keyword>
<evidence type="ECO:0000256" key="5">
    <source>
        <dbReference type="ARBA" id="ARBA00022692"/>
    </source>
</evidence>
<feature type="transmembrane region" description="Helical" evidence="9">
    <location>
        <begin position="66"/>
        <end position="87"/>
    </location>
</feature>
<evidence type="ECO:0000256" key="6">
    <source>
        <dbReference type="ARBA" id="ARBA00022989"/>
    </source>
</evidence>
<comment type="catalytic activity">
    <reaction evidence="9">
        <text>N-terminal S-1,2-diacyl-sn-glyceryl-L-cysteinyl-[lipoprotein] + a glycerophospholipid = N-acyl-S-1,2-diacyl-sn-glyceryl-L-cysteinyl-[lipoprotein] + a 2-acyl-sn-glycero-3-phospholipid + H(+)</text>
        <dbReference type="Rhea" id="RHEA:48228"/>
        <dbReference type="Rhea" id="RHEA-COMP:14681"/>
        <dbReference type="Rhea" id="RHEA-COMP:14684"/>
        <dbReference type="ChEBI" id="CHEBI:15378"/>
        <dbReference type="ChEBI" id="CHEBI:136912"/>
        <dbReference type="ChEBI" id="CHEBI:140656"/>
        <dbReference type="ChEBI" id="CHEBI:140657"/>
        <dbReference type="ChEBI" id="CHEBI:140660"/>
        <dbReference type="EC" id="2.3.1.269"/>
    </reaction>
</comment>
<dbReference type="RefSeq" id="WP_231812807.1">
    <property type="nucleotide sequence ID" value="NZ_JAJOZR010000003.1"/>
</dbReference>
<keyword evidence="7 9" id="KW-0472">Membrane</keyword>
<dbReference type="PROSITE" id="PS50263">
    <property type="entry name" value="CN_HYDROLASE"/>
    <property type="match status" value="1"/>
</dbReference>
<feature type="transmembrane region" description="Helical" evidence="9">
    <location>
        <begin position="99"/>
        <end position="124"/>
    </location>
</feature>
<feature type="transmembrane region" description="Helical" evidence="9">
    <location>
        <begin position="171"/>
        <end position="193"/>
    </location>
</feature>
<comment type="subcellular location">
    <subcellularLocation>
        <location evidence="1 9">Cell membrane</location>
        <topology evidence="1 9">Multi-pass membrane protein</topology>
    </subcellularLocation>
</comment>
<comment type="function">
    <text evidence="9">Catalyzes the phospholipid dependent N-acylation of the N-terminal cysteine of apolipoprotein, the last step in lipoprotein maturation.</text>
</comment>
<evidence type="ECO:0000256" key="3">
    <source>
        <dbReference type="ARBA" id="ARBA00022475"/>
    </source>
</evidence>
<sequence length="531" mass="56435">MERLAGRIMLSSGFRRASLGFLAGLVTVLALPPFNIFAVPFLTFPVLVWLLDGTSGQPEHGPLRRALPAFSLGWCFGFGYLLGSLWWLGNALLVEADTFAWALPLAVVGLPAVLAIYYGLAAFVARLLWSDGAGRIAALAVAFAGAEWLRGVLFTGFPWNAVGMAAMPVPLLMQSVSLVGMVGMNLLAVFVYAAPALIGTRKGMGVGLTLAAVLVAAHVGYGAYRLHTPEPPAAEPQATVRIVQPVIDQARKLDDGERASVFEAHLALSATPPEAGGKRPDIIVWPETAVPFILTDNPDALTRIADVLQDGQLLVTGAVRTEDAGAGLPPRYYNSVYVIDDRGQIVGAADKVHLVPFGEYLPFEDLLSRMGLNAIAAAMPGGFSSAATRTILTLPGGRTLYPLICYEAIFPNEIGSDALSTAALLNITNDAWFGDTPGPYQHFQQARLRAVENGVPMIRAANSGISAVIDARGNVVSGLSLGERGFFDTILPGRAALVAAPEQQRRHALVLVLFLLVSAIVSRFGFVFRQN</sequence>
<dbReference type="InterPro" id="IPR004563">
    <property type="entry name" value="Apolipo_AcylTrfase"/>
</dbReference>
<dbReference type="Pfam" id="PF00795">
    <property type="entry name" value="CN_hydrolase"/>
    <property type="match status" value="1"/>
</dbReference>
<evidence type="ECO:0000259" key="10">
    <source>
        <dbReference type="PROSITE" id="PS50263"/>
    </source>
</evidence>
<reference evidence="11" key="1">
    <citation type="submission" date="2021-12" db="EMBL/GenBank/DDBJ databases">
        <authorList>
            <person name="Li Y."/>
        </authorList>
    </citation>
    <scope>NUCLEOTIDE SEQUENCE</scope>
    <source>
        <strain evidence="11">DKSPLA3</strain>
    </source>
</reference>
<comment type="pathway">
    <text evidence="9">Protein modification; lipoprotein biosynthesis (N-acyl transfer).</text>
</comment>
<evidence type="ECO:0000256" key="4">
    <source>
        <dbReference type="ARBA" id="ARBA00022679"/>
    </source>
</evidence>
<name>A0A9X1T6E4_9HYPH</name>
<evidence type="ECO:0000256" key="7">
    <source>
        <dbReference type="ARBA" id="ARBA00023136"/>
    </source>
</evidence>
<dbReference type="GO" id="GO:0016410">
    <property type="term" value="F:N-acyltransferase activity"/>
    <property type="evidence" value="ECO:0007669"/>
    <property type="project" value="UniProtKB-UniRule"/>
</dbReference>
<evidence type="ECO:0000256" key="2">
    <source>
        <dbReference type="ARBA" id="ARBA00010065"/>
    </source>
</evidence>
<gene>
    <name evidence="9 11" type="primary">lnt</name>
    <name evidence="11" type="ORF">LRX75_06345</name>
</gene>
<evidence type="ECO:0000256" key="8">
    <source>
        <dbReference type="ARBA" id="ARBA00023315"/>
    </source>
</evidence>
<keyword evidence="5 9" id="KW-0812">Transmembrane</keyword>
<proteinExistence type="inferred from homology"/>
<keyword evidence="4 9" id="KW-0808">Transferase</keyword>
<feature type="transmembrane region" description="Helical" evidence="9">
    <location>
        <begin position="205"/>
        <end position="224"/>
    </location>
</feature>
<dbReference type="PANTHER" id="PTHR38686">
    <property type="entry name" value="APOLIPOPROTEIN N-ACYLTRANSFERASE"/>
    <property type="match status" value="1"/>
</dbReference>
<feature type="transmembrane region" description="Helical" evidence="9">
    <location>
        <begin position="136"/>
        <end position="159"/>
    </location>
</feature>
<dbReference type="InterPro" id="IPR036526">
    <property type="entry name" value="C-N_Hydrolase_sf"/>
</dbReference>
<evidence type="ECO:0000313" key="12">
    <source>
        <dbReference type="Proteomes" id="UP001139089"/>
    </source>
</evidence>
<dbReference type="HAMAP" id="MF_01148">
    <property type="entry name" value="Lnt"/>
    <property type="match status" value="1"/>
</dbReference>
<organism evidence="11 12">
    <name type="scientific">Rhizobium quercicola</name>
    <dbReference type="NCBI Taxonomy" id="2901226"/>
    <lineage>
        <taxon>Bacteria</taxon>
        <taxon>Pseudomonadati</taxon>
        <taxon>Pseudomonadota</taxon>
        <taxon>Alphaproteobacteria</taxon>
        <taxon>Hyphomicrobiales</taxon>
        <taxon>Rhizobiaceae</taxon>
        <taxon>Rhizobium/Agrobacterium group</taxon>
        <taxon>Rhizobium</taxon>
    </lineage>
</organism>
<keyword evidence="6 9" id="KW-1133">Transmembrane helix</keyword>
<dbReference type="InterPro" id="IPR045378">
    <property type="entry name" value="LNT_N"/>
</dbReference>
<dbReference type="NCBIfam" id="TIGR00546">
    <property type="entry name" value="lnt"/>
    <property type="match status" value="1"/>
</dbReference>
<dbReference type="GO" id="GO:0042158">
    <property type="term" value="P:lipoprotein biosynthetic process"/>
    <property type="evidence" value="ECO:0007669"/>
    <property type="project" value="UniProtKB-UniRule"/>
</dbReference>
<evidence type="ECO:0000256" key="1">
    <source>
        <dbReference type="ARBA" id="ARBA00004651"/>
    </source>
</evidence>
<accession>A0A9X1T6E4</accession>
<keyword evidence="12" id="KW-1185">Reference proteome</keyword>
<dbReference type="SUPFAM" id="SSF56317">
    <property type="entry name" value="Carbon-nitrogen hydrolase"/>
    <property type="match status" value="1"/>
</dbReference>
<evidence type="ECO:0000313" key="11">
    <source>
        <dbReference type="EMBL" id="MCD7108658.1"/>
    </source>
</evidence>
<dbReference type="CDD" id="cd07571">
    <property type="entry name" value="ALP_N-acyl_transferase"/>
    <property type="match status" value="1"/>
</dbReference>
<dbReference type="Proteomes" id="UP001139089">
    <property type="component" value="Unassembled WGS sequence"/>
</dbReference>